<protein>
    <submittedName>
        <fullName evidence="2">Uncharacterized protein</fullName>
    </submittedName>
</protein>
<gene>
    <name evidence="2" type="ORF">Ahy_B03g062794</name>
</gene>
<dbReference type="Proteomes" id="UP000289738">
    <property type="component" value="Chromosome B03"/>
</dbReference>
<comment type="caution">
    <text evidence="2">The sequence shown here is derived from an EMBL/GenBank/DDBJ whole genome shotgun (WGS) entry which is preliminary data.</text>
</comment>
<accession>A0A444ZVG7</accession>
<sequence>MPPQGKWKNRKGRKSNRFNIPTRNRDQENGHPAHAATLYIISSHNWNYLMTDLVADNNEESNFV</sequence>
<reference evidence="2 3" key="1">
    <citation type="submission" date="2019-01" db="EMBL/GenBank/DDBJ databases">
        <title>Sequencing of cultivated peanut Arachis hypogaea provides insights into genome evolution and oil improvement.</title>
        <authorList>
            <person name="Chen X."/>
        </authorList>
    </citation>
    <scope>NUCLEOTIDE SEQUENCE [LARGE SCALE GENOMIC DNA]</scope>
    <source>
        <strain evidence="3">cv. Fuhuasheng</strain>
        <tissue evidence="2">Leaves</tissue>
    </source>
</reference>
<dbReference type="EMBL" id="SDMP01000013">
    <property type="protein sequence ID" value="RYR18167.1"/>
    <property type="molecule type" value="Genomic_DNA"/>
</dbReference>
<feature type="region of interest" description="Disordered" evidence="1">
    <location>
        <begin position="1"/>
        <end position="32"/>
    </location>
</feature>
<name>A0A444ZVG7_ARAHY</name>
<evidence type="ECO:0000313" key="3">
    <source>
        <dbReference type="Proteomes" id="UP000289738"/>
    </source>
</evidence>
<evidence type="ECO:0000256" key="1">
    <source>
        <dbReference type="SAM" id="MobiDB-lite"/>
    </source>
</evidence>
<organism evidence="2 3">
    <name type="scientific">Arachis hypogaea</name>
    <name type="common">Peanut</name>
    <dbReference type="NCBI Taxonomy" id="3818"/>
    <lineage>
        <taxon>Eukaryota</taxon>
        <taxon>Viridiplantae</taxon>
        <taxon>Streptophyta</taxon>
        <taxon>Embryophyta</taxon>
        <taxon>Tracheophyta</taxon>
        <taxon>Spermatophyta</taxon>
        <taxon>Magnoliopsida</taxon>
        <taxon>eudicotyledons</taxon>
        <taxon>Gunneridae</taxon>
        <taxon>Pentapetalae</taxon>
        <taxon>rosids</taxon>
        <taxon>fabids</taxon>
        <taxon>Fabales</taxon>
        <taxon>Fabaceae</taxon>
        <taxon>Papilionoideae</taxon>
        <taxon>50 kb inversion clade</taxon>
        <taxon>dalbergioids sensu lato</taxon>
        <taxon>Dalbergieae</taxon>
        <taxon>Pterocarpus clade</taxon>
        <taxon>Arachis</taxon>
    </lineage>
</organism>
<dbReference type="AlphaFoldDB" id="A0A444ZVG7"/>
<proteinExistence type="predicted"/>
<keyword evidence="3" id="KW-1185">Reference proteome</keyword>
<feature type="compositionally biased region" description="Basic residues" evidence="1">
    <location>
        <begin position="7"/>
        <end position="16"/>
    </location>
</feature>
<evidence type="ECO:0000313" key="2">
    <source>
        <dbReference type="EMBL" id="RYR18167.1"/>
    </source>
</evidence>